<proteinExistence type="predicted"/>
<dbReference type="Proteomes" id="UP000321104">
    <property type="component" value="Unassembled WGS sequence"/>
</dbReference>
<dbReference type="EMBL" id="BJXQ01000016">
    <property type="protein sequence ID" value="GEN04326.1"/>
    <property type="molecule type" value="Genomic_DNA"/>
</dbReference>
<feature type="transmembrane region" description="Helical" evidence="1">
    <location>
        <begin position="82"/>
        <end position="105"/>
    </location>
</feature>
<organism evidence="3 5">
    <name type="scientific">Acetobacter indonesiensis</name>
    <dbReference type="NCBI Taxonomy" id="104101"/>
    <lineage>
        <taxon>Bacteria</taxon>
        <taxon>Pseudomonadati</taxon>
        <taxon>Pseudomonadota</taxon>
        <taxon>Alphaproteobacteria</taxon>
        <taxon>Acetobacterales</taxon>
        <taxon>Acetobacteraceae</taxon>
        <taxon>Acetobacter</taxon>
    </lineage>
</organism>
<evidence type="ECO:0000256" key="1">
    <source>
        <dbReference type="SAM" id="Phobius"/>
    </source>
</evidence>
<reference evidence="3 5" key="2">
    <citation type="submission" date="2019-07" db="EMBL/GenBank/DDBJ databases">
        <title>Whole genome shotgun sequence of Acetobacter indonesiensis NBRC 16471.</title>
        <authorList>
            <person name="Hosoyama A."/>
            <person name="Uohara A."/>
            <person name="Ohji S."/>
            <person name="Ichikawa N."/>
        </authorList>
    </citation>
    <scope>NUCLEOTIDE SEQUENCE [LARGE SCALE GENOMIC DNA]</scope>
    <source>
        <strain evidence="3 5">NBRC 16471</strain>
    </source>
</reference>
<dbReference type="RefSeq" id="WP_048848429.1">
    <property type="nucleotide sequence ID" value="NZ_BAMW01000092.1"/>
</dbReference>
<evidence type="ECO:0008006" key="6">
    <source>
        <dbReference type="Google" id="ProtNLM"/>
    </source>
</evidence>
<dbReference type="Proteomes" id="UP000032673">
    <property type="component" value="Unassembled WGS sequence"/>
</dbReference>
<evidence type="ECO:0000313" key="3">
    <source>
        <dbReference type="EMBL" id="GEN04326.1"/>
    </source>
</evidence>
<keyword evidence="4" id="KW-1185">Reference proteome</keyword>
<keyword evidence="1" id="KW-0812">Transmembrane</keyword>
<reference evidence="2 4" key="1">
    <citation type="submission" date="2012-11" db="EMBL/GenBank/DDBJ databases">
        <title>Whole genome sequence of Acetobacter indonesiensis 5H-1.</title>
        <authorList>
            <person name="Azuma Y."/>
            <person name="Higashiura N."/>
            <person name="Hirakawa H."/>
            <person name="Matsushita K."/>
        </authorList>
    </citation>
    <scope>NUCLEOTIDE SEQUENCE [LARGE SCALE GENOMIC DNA]</scope>
    <source>
        <strain evidence="2 4">5H-1</strain>
    </source>
</reference>
<protein>
    <recommendedName>
        <fullName evidence="6">Anti-sigma factor</fullName>
    </recommendedName>
</protein>
<dbReference type="AlphaFoldDB" id="A0A6N3T502"/>
<keyword evidence="1" id="KW-0472">Membrane</keyword>
<name>A0A6N3T502_9PROT</name>
<evidence type="ECO:0000313" key="4">
    <source>
        <dbReference type="Proteomes" id="UP000032673"/>
    </source>
</evidence>
<keyword evidence="1" id="KW-1133">Transmembrane helix</keyword>
<comment type="caution">
    <text evidence="3">The sequence shown here is derived from an EMBL/GenBank/DDBJ whole genome shotgun (WGS) entry which is preliminary data.</text>
</comment>
<dbReference type="EMBL" id="BAMW01000092">
    <property type="protein sequence ID" value="GAN64659.1"/>
    <property type="molecule type" value="Genomic_DNA"/>
</dbReference>
<gene>
    <name evidence="2" type="ORF">Abin_095_032</name>
    <name evidence="3" type="ORF">AIN02nite_23510</name>
</gene>
<accession>A0A6N3T502</accession>
<sequence>MTRPDRPVTEDDLQAWIDELLSPERRRTVEAWLDTNPDARMRVTAWRAERDLLRATMDAELRQPVPARFDIARLKQRRVRRFSLPQMAASVALALSLGLGSGWMLRDREVPLGLASVEREAVIVHDAGKGSTIAKGNVAQLAAWGGRTLGRPVRPPDLSAAGYQLTGGQLVTTDHGPACVFFYKDGNGSRISLFVRPMYGHDMTAPMRPMRQIPGYIWAQDGLGISMVADTPDGDLHRLANHARDMMGEAG</sequence>
<evidence type="ECO:0000313" key="5">
    <source>
        <dbReference type="Proteomes" id="UP000321104"/>
    </source>
</evidence>
<evidence type="ECO:0000313" key="2">
    <source>
        <dbReference type="EMBL" id="GAN64659.1"/>
    </source>
</evidence>